<dbReference type="STRING" id="1047168.A0A0F4GFM2"/>
<name>A0A0F4GFM2_9PEZI</name>
<evidence type="ECO:0000313" key="4">
    <source>
        <dbReference type="Proteomes" id="UP000033647"/>
    </source>
</evidence>
<organism evidence="3 4">
    <name type="scientific">Zymoseptoria brevis</name>
    <dbReference type="NCBI Taxonomy" id="1047168"/>
    <lineage>
        <taxon>Eukaryota</taxon>
        <taxon>Fungi</taxon>
        <taxon>Dikarya</taxon>
        <taxon>Ascomycota</taxon>
        <taxon>Pezizomycotina</taxon>
        <taxon>Dothideomycetes</taxon>
        <taxon>Dothideomycetidae</taxon>
        <taxon>Mycosphaerellales</taxon>
        <taxon>Mycosphaerellaceae</taxon>
        <taxon>Zymoseptoria</taxon>
    </lineage>
</organism>
<dbReference type="Proteomes" id="UP000033647">
    <property type="component" value="Unassembled WGS sequence"/>
</dbReference>
<keyword evidence="4" id="KW-1185">Reference proteome</keyword>
<dbReference type="NCBIfam" id="TIGR04312">
    <property type="entry name" value="choice_anch_B"/>
    <property type="match status" value="1"/>
</dbReference>
<evidence type="ECO:0000256" key="1">
    <source>
        <dbReference type="SAM" id="MobiDB-lite"/>
    </source>
</evidence>
<reference evidence="3 4" key="1">
    <citation type="submission" date="2015-03" db="EMBL/GenBank/DDBJ databases">
        <title>RNA-seq based gene annotation and comparative genomics of four Zymoseptoria species reveal species-specific pathogenicity related genes and transposable element activity.</title>
        <authorList>
            <person name="Grandaubert J."/>
            <person name="Bhattacharyya A."/>
            <person name="Stukenbrock E.H."/>
        </authorList>
    </citation>
    <scope>NUCLEOTIDE SEQUENCE [LARGE SCALE GENOMIC DNA]</scope>
    <source>
        <strain evidence="3 4">Zb18110</strain>
    </source>
</reference>
<keyword evidence="2" id="KW-0732">Signal</keyword>
<feature type="signal peptide" evidence="2">
    <location>
        <begin position="1"/>
        <end position="16"/>
    </location>
</feature>
<accession>A0A0F4GFM2</accession>
<dbReference type="PANTHER" id="PTHR38787">
    <property type="entry name" value="REGULATORY P DOMAIN-CONTAINING PROTEIN"/>
    <property type="match status" value="1"/>
</dbReference>
<evidence type="ECO:0000313" key="3">
    <source>
        <dbReference type="EMBL" id="KJX94960.1"/>
    </source>
</evidence>
<dbReference type="PANTHER" id="PTHR38787:SF3">
    <property type="entry name" value="REGULATORY P DOMAIN-CONTAINING PROTEIN"/>
    <property type="match status" value="1"/>
</dbReference>
<dbReference type="OrthoDB" id="2099887at2759"/>
<dbReference type="AlphaFoldDB" id="A0A0F4GFM2"/>
<proteinExistence type="predicted"/>
<protein>
    <recommendedName>
        <fullName evidence="5">Regulatory P domain-containing protein</fullName>
    </recommendedName>
</protein>
<dbReference type="InterPro" id="IPR027589">
    <property type="entry name" value="Choice_anch_B"/>
</dbReference>
<feature type="chain" id="PRO_5002468756" description="Regulatory P domain-containing protein" evidence="2">
    <location>
        <begin position="17"/>
        <end position="511"/>
    </location>
</feature>
<feature type="region of interest" description="Disordered" evidence="1">
    <location>
        <begin position="485"/>
        <end position="511"/>
    </location>
</feature>
<gene>
    <name evidence="3" type="ORF">TI39_contig4146g00007</name>
</gene>
<evidence type="ECO:0000256" key="2">
    <source>
        <dbReference type="SAM" id="SignalP"/>
    </source>
</evidence>
<dbReference type="GO" id="GO:0005576">
    <property type="term" value="C:extracellular region"/>
    <property type="evidence" value="ECO:0007669"/>
    <property type="project" value="TreeGrafter"/>
</dbReference>
<dbReference type="EMBL" id="LAFY01004105">
    <property type="protein sequence ID" value="KJX94960.1"/>
    <property type="molecule type" value="Genomic_DNA"/>
</dbReference>
<evidence type="ECO:0008006" key="5">
    <source>
        <dbReference type="Google" id="ProtNLM"/>
    </source>
</evidence>
<feature type="compositionally biased region" description="Basic residues" evidence="1">
    <location>
        <begin position="497"/>
        <end position="511"/>
    </location>
</feature>
<feature type="compositionally biased region" description="Gly residues" evidence="1">
    <location>
        <begin position="485"/>
        <end position="496"/>
    </location>
</feature>
<sequence>MKAQSILLALPAIVGAAHFPKEMYESGEVHQMILSMKNAQWDALEAAGALNSTQWPSWKNWDQLPKDVQRDRLRCRDGLAIAEKGNPMQTFRCNNMDLYDFINHYDMAGGEADPRYPNRRGSSVWGWVGPRGRQMALIGQHTGTAFVEIDNKGKMTYLGRLPANDPLGSSWREIRVLNNLAIIGSEAVGHNVQIFDMNKVAAIDPKRPVTFSRDDVESIFDDLPIGRAHNIVIDWDNEYAIAVGAQPRNQTCQAGLEYINLDDPRNPFKPGCAASDGYTHDAQCVTYNGPDTRYKGSNICVAYNEDSITVWDSTDQADSKMIGKLEYPGATYSHQGWWTERNWHQFVLLNDELDETRNVGLAADGVPITHIIDLTDLENPVHTGVFKNTDHKAIDHNLYIENGIMLQSNYGAGVWVTDVRSISKHPDGSRVRKIAFFDMHPEDDAVGGSVEFVGSWGNFQFPSGFIVANTFERGAYVLRVASGPGRDGGLGFGGKSKQGKAKKGKGPKGPK</sequence>
<comment type="caution">
    <text evidence="3">The sequence shown here is derived from an EMBL/GenBank/DDBJ whole genome shotgun (WGS) entry which is preliminary data.</text>
</comment>